<proteinExistence type="inferred from homology"/>
<dbReference type="Pfam" id="PF02464">
    <property type="entry name" value="CinA"/>
    <property type="match status" value="1"/>
</dbReference>
<dbReference type="Gene3D" id="3.90.950.20">
    <property type="entry name" value="CinA-like"/>
    <property type="match status" value="1"/>
</dbReference>
<reference evidence="4" key="1">
    <citation type="submission" date="2009-10" db="EMBL/GenBank/DDBJ databases">
        <title>The complete chromosome of Gordonia bronchialis DSM 43247.</title>
        <authorList>
            <consortium name="US DOE Joint Genome Institute (JGI-PGF)"/>
            <person name="Lucas S."/>
            <person name="Copeland A."/>
            <person name="Lapidus A."/>
            <person name="Glavina del Rio T."/>
            <person name="Dalin E."/>
            <person name="Tice H."/>
            <person name="Bruce D."/>
            <person name="Goodwin L."/>
            <person name="Pitluck S."/>
            <person name="Kyrpides N."/>
            <person name="Mavromatis K."/>
            <person name="Ivanova N."/>
            <person name="Ovchinnikova G."/>
            <person name="Saunders E."/>
            <person name="Brettin T."/>
            <person name="Detter J.C."/>
            <person name="Han C."/>
            <person name="Larimer F."/>
            <person name="Land M."/>
            <person name="Hauser L."/>
            <person name="Markowitz V."/>
            <person name="Cheng J.-F."/>
            <person name="Hugenholtz P."/>
            <person name="Woyke T."/>
            <person name="Wu D."/>
            <person name="Jando M."/>
            <person name="Schneider S."/>
            <person name="Goeker M."/>
            <person name="Klenk H.-P."/>
            <person name="Eisen J.A."/>
        </authorList>
    </citation>
    <scope>NUCLEOTIDE SEQUENCE [LARGE SCALE GENOMIC DNA]</scope>
    <source>
        <strain evidence="4">ATCC 25592 / DSM 43247 / BCRC 13721 / JCM 3198 / KCTC 3076 / NBRC 16047 / NCTC 10667</strain>
    </source>
</reference>
<dbReference type="RefSeq" id="WP_012836236.1">
    <property type="nucleotide sequence ID" value="NC_013441.1"/>
</dbReference>
<dbReference type="NCBIfam" id="NF001813">
    <property type="entry name" value="PRK00549.1"/>
    <property type="match status" value="1"/>
</dbReference>
<dbReference type="InterPro" id="IPR001453">
    <property type="entry name" value="MoaB/Mog_dom"/>
</dbReference>
<reference evidence="3 4" key="2">
    <citation type="journal article" date="2010" name="Stand. Genomic Sci.">
        <title>Complete genome sequence of Gordonia bronchialis type strain (3410).</title>
        <authorList>
            <person name="Ivanova N."/>
            <person name="Sikorski J."/>
            <person name="Jando M."/>
            <person name="Lapidus A."/>
            <person name="Nolan M."/>
            <person name="Lucas S."/>
            <person name="Del Rio T.G."/>
            <person name="Tice H."/>
            <person name="Copeland A."/>
            <person name="Cheng J.F."/>
            <person name="Chen F."/>
            <person name="Bruce D."/>
            <person name="Goodwin L."/>
            <person name="Pitluck S."/>
            <person name="Mavromatis K."/>
            <person name="Ovchinnikova G."/>
            <person name="Pati A."/>
            <person name="Chen A."/>
            <person name="Palaniappan K."/>
            <person name="Land M."/>
            <person name="Hauser L."/>
            <person name="Chang Y.J."/>
            <person name="Jeffries C.D."/>
            <person name="Chain P."/>
            <person name="Saunders E."/>
            <person name="Han C."/>
            <person name="Detter J.C."/>
            <person name="Brettin T."/>
            <person name="Rohde M."/>
            <person name="Goker M."/>
            <person name="Bristow J."/>
            <person name="Eisen J.A."/>
            <person name="Markowitz V."/>
            <person name="Hugenholtz P."/>
            <person name="Klenk H.P."/>
            <person name="Kyrpides N.C."/>
        </authorList>
    </citation>
    <scope>NUCLEOTIDE SEQUENCE [LARGE SCALE GENOMIC DNA]</scope>
    <source>
        <strain evidence="4">ATCC 25592 / DSM 43247 / BCRC 13721 / JCM 3198 / KCTC 3076 / NBRC 16047 / NCTC 10667</strain>
    </source>
</reference>
<accession>D0L7G5</accession>
<dbReference type="HOGENOM" id="CLU_030805_9_2_11"/>
<evidence type="ECO:0000259" key="2">
    <source>
        <dbReference type="SMART" id="SM00852"/>
    </source>
</evidence>
<sequence length="426" mass="43958">MSARAGIIVTGTEVLSGRITDKNGPWVSARLLELGVDVAHITICGDRPDDLTAQLDFLTAQGVDLIVTTGGLGPTADDLTVAVVADFAGLALHADPALEARIGERVRDWQKRSGAVSDEAATRAGIHKQALVPEGAQPIPPVGTAPGVAIGAGARDGRVPAILILPGPPRELQGMWRDALAFPAVVDALSGRGDYRQETIRAYGLREAELAATLRDAQNSVDVFDDLEITTCMRGGEVEIVTRFETAAQPAYSELSDVLRAAHGRQIFSTDGSTLGDLVAGALTGRRIATAESCTGGLVAARLTDRAGSSAYVMGGVVSYANDVKTGLLDVPAEMIAEHGAVSEPVAAAMADGALRRLDTDTAVSTTGIAGPDGGSPEKPVGTVCFGIAVAGRPTATFTRRFPGDRTTVRALATTAALHLLLDALS</sequence>
<dbReference type="EMBL" id="CP001802">
    <property type="protein sequence ID" value="ACY23754.1"/>
    <property type="molecule type" value="Genomic_DNA"/>
</dbReference>
<protein>
    <recommendedName>
        <fullName evidence="1">CinA-like protein</fullName>
    </recommendedName>
</protein>
<dbReference type="PANTHER" id="PTHR13939">
    <property type="entry name" value="NICOTINAMIDE-NUCLEOTIDE AMIDOHYDROLASE PNCC"/>
    <property type="match status" value="1"/>
</dbReference>
<evidence type="ECO:0000313" key="3">
    <source>
        <dbReference type="EMBL" id="ACY23754.1"/>
    </source>
</evidence>
<dbReference type="InterPro" id="IPR050101">
    <property type="entry name" value="CinA"/>
</dbReference>
<evidence type="ECO:0000313" key="4">
    <source>
        <dbReference type="Proteomes" id="UP000001219"/>
    </source>
</evidence>
<dbReference type="Pfam" id="PF00994">
    <property type="entry name" value="MoCF_biosynth"/>
    <property type="match status" value="1"/>
</dbReference>
<dbReference type="KEGG" id="gbr:Gbro_4628"/>
<dbReference type="InterPro" id="IPR036425">
    <property type="entry name" value="MoaB/Mog-like_dom_sf"/>
</dbReference>
<dbReference type="Proteomes" id="UP000001219">
    <property type="component" value="Chromosome"/>
</dbReference>
<dbReference type="HAMAP" id="MF_00226_B">
    <property type="entry name" value="CinA_B"/>
    <property type="match status" value="1"/>
</dbReference>
<comment type="similarity">
    <text evidence="1">Belongs to the CinA family.</text>
</comment>
<dbReference type="NCBIfam" id="TIGR00199">
    <property type="entry name" value="PncC_domain"/>
    <property type="match status" value="1"/>
</dbReference>
<gene>
    <name evidence="3" type="ordered locus">Gbro_4628</name>
</gene>
<keyword evidence="4" id="KW-1185">Reference proteome</keyword>
<dbReference type="InterPro" id="IPR036653">
    <property type="entry name" value="CinA-like_C"/>
</dbReference>
<dbReference type="SUPFAM" id="SSF142433">
    <property type="entry name" value="CinA-like"/>
    <property type="match status" value="1"/>
</dbReference>
<dbReference type="Gene3D" id="3.40.980.10">
    <property type="entry name" value="MoaB/Mog-like domain"/>
    <property type="match status" value="1"/>
</dbReference>
<dbReference type="eggNOG" id="COG1058">
    <property type="taxonomic scope" value="Bacteria"/>
</dbReference>
<dbReference type="AlphaFoldDB" id="D0L7G5"/>
<organism evidence="3 4">
    <name type="scientific">Gordonia bronchialis (strain ATCC 25592 / DSM 43247 / BCRC 13721 / JCM 3198 / KCTC 3076 / NBRC 16047 / NCTC 10667)</name>
    <name type="common">Rhodococcus bronchialis</name>
    <dbReference type="NCBI Taxonomy" id="526226"/>
    <lineage>
        <taxon>Bacteria</taxon>
        <taxon>Bacillati</taxon>
        <taxon>Actinomycetota</taxon>
        <taxon>Actinomycetes</taxon>
        <taxon>Mycobacteriales</taxon>
        <taxon>Gordoniaceae</taxon>
        <taxon>Gordonia</taxon>
    </lineage>
</organism>
<dbReference type="InterPro" id="IPR008135">
    <property type="entry name" value="Competence-induced_CinA"/>
</dbReference>
<dbReference type="InterPro" id="IPR008136">
    <property type="entry name" value="CinA_C"/>
</dbReference>
<dbReference type="SMART" id="SM00852">
    <property type="entry name" value="MoCF_biosynth"/>
    <property type="match status" value="1"/>
</dbReference>
<dbReference type="PANTHER" id="PTHR13939:SF0">
    <property type="entry name" value="NMN AMIDOHYDROLASE-LIKE PROTEIN YFAY"/>
    <property type="match status" value="1"/>
</dbReference>
<dbReference type="eggNOG" id="COG1546">
    <property type="taxonomic scope" value="Bacteria"/>
</dbReference>
<dbReference type="SUPFAM" id="SSF53218">
    <property type="entry name" value="Molybdenum cofactor biosynthesis proteins"/>
    <property type="match status" value="1"/>
</dbReference>
<name>D0L7G5_GORB4</name>
<dbReference type="STRING" id="526226.Gbro_4628"/>
<evidence type="ECO:0000256" key="1">
    <source>
        <dbReference type="HAMAP-Rule" id="MF_00226"/>
    </source>
</evidence>
<feature type="domain" description="MoaB/Mog" evidence="2">
    <location>
        <begin position="6"/>
        <end position="187"/>
    </location>
</feature>
<dbReference type="PIRSF" id="PIRSF006728">
    <property type="entry name" value="CinA"/>
    <property type="match status" value="1"/>
</dbReference>
<dbReference type="CDD" id="cd00885">
    <property type="entry name" value="cinA"/>
    <property type="match status" value="1"/>
</dbReference>